<evidence type="ECO:0000256" key="2">
    <source>
        <dbReference type="ARBA" id="ARBA00009477"/>
    </source>
</evidence>
<dbReference type="PANTHER" id="PTHR30469:SF36">
    <property type="entry name" value="BLL3903 PROTEIN"/>
    <property type="match status" value="1"/>
</dbReference>
<dbReference type="Pfam" id="PF25944">
    <property type="entry name" value="Beta-barrel_RND"/>
    <property type="match status" value="1"/>
</dbReference>
<keyword evidence="6" id="KW-0472">Membrane</keyword>
<protein>
    <submittedName>
        <fullName evidence="12">Efflux RND transporter periplasmic adaptor subunit</fullName>
    </submittedName>
</protein>
<dbReference type="Pfam" id="PF25967">
    <property type="entry name" value="RND-MFP_C"/>
    <property type="match status" value="1"/>
</dbReference>
<comment type="similarity">
    <text evidence="2">Belongs to the membrane fusion protein (MFP) (TC 8.A.1) family.</text>
</comment>
<dbReference type="Gene3D" id="2.40.30.170">
    <property type="match status" value="1"/>
</dbReference>
<evidence type="ECO:0000256" key="4">
    <source>
        <dbReference type="ARBA" id="ARBA00022475"/>
    </source>
</evidence>
<dbReference type="Gene3D" id="2.40.420.20">
    <property type="match status" value="1"/>
</dbReference>
<comment type="caution">
    <text evidence="12">The sequence shown here is derived from an EMBL/GenBank/DDBJ whole genome shotgun (WGS) entry which is preliminary data.</text>
</comment>
<gene>
    <name evidence="12" type="ORF">G4V63_12280</name>
</gene>
<evidence type="ECO:0000259" key="11">
    <source>
        <dbReference type="Pfam" id="PF25967"/>
    </source>
</evidence>
<evidence type="ECO:0000256" key="1">
    <source>
        <dbReference type="ARBA" id="ARBA00004236"/>
    </source>
</evidence>
<reference evidence="12" key="1">
    <citation type="submission" date="2020-02" db="EMBL/GenBank/DDBJ databases">
        <title>Draft genome sequence of Candidatus Afipia apatlaquensis IBT-C3, a potential strain for decolorization of textile dyes.</title>
        <authorList>
            <person name="Sanchez-Reyes A."/>
            <person name="Breton-Deval L."/>
            <person name="Mangelson H."/>
            <person name="Sanchez-Flores A."/>
        </authorList>
    </citation>
    <scope>NUCLEOTIDE SEQUENCE [LARGE SCALE GENOMIC DNA]</scope>
    <source>
        <strain evidence="12">IBT-C3</strain>
    </source>
</reference>
<keyword evidence="4" id="KW-1003">Cell membrane</keyword>
<dbReference type="SUPFAM" id="SSF111369">
    <property type="entry name" value="HlyD-like secretion proteins"/>
    <property type="match status" value="1"/>
</dbReference>
<dbReference type="InterPro" id="IPR058625">
    <property type="entry name" value="MdtA-like_BSH"/>
</dbReference>
<organism evidence="12 13">
    <name type="scientific">Candidatus Afipia apatlaquensis</name>
    <dbReference type="NCBI Taxonomy" id="2712852"/>
    <lineage>
        <taxon>Bacteria</taxon>
        <taxon>Pseudomonadati</taxon>
        <taxon>Pseudomonadota</taxon>
        <taxon>Alphaproteobacteria</taxon>
        <taxon>Hyphomicrobiales</taxon>
        <taxon>Nitrobacteraceae</taxon>
        <taxon>Afipia</taxon>
    </lineage>
</organism>
<feature type="domain" description="Multidrug resistance protein MdtA-like alpha-helical hairpin" evidence="8">
    <location>
        <begin position="112"/>
        <end position="181"/>
    </location>
</feature>
<comment type="subcellular location">
    <subcellularLocation>
        <location evidence="1">Cell membrane</location>
    </subcellularLocation>
</comment>
<keyword evidence="5" id="KW-0997">Cell inner membrane</keyword>
<keyword evidence="13" id="KW-1185">Reference proteome</keyword>
<dbReference type="GO" id="GO:1990281">
    <property type="term" value="C:efflux pump complex"/>
    <property type="evidence" value="ECO:0007669"/>
    <property type="project" value="TreeGrafter"/>
</dbReference>
<proteinExistence type="inferred from homology"/>
<evidence type="ECO:0000256" key="7">
    <source>
        <dbReference type="SAM" id="Coils"/>
    </source>
</evidence>
<evidence type="ECO:0000259" key="9">
    <source>
        <dbReference type="Pfam" id="PF25917"/>
    </source>
</evidence>
<dbReference type="PANTHER" id="PTHR30469">
    <property type="entry name" value="MULTIDRUG RESISTANCE PROTEIN MDTA"/>
    <property type="match status" value="1"/>
</dbReference>
<dbReference type="Proteomes" id="UP000480266">
    <property type="component" value="Unassembled WGS sequence"/>
</dbReference>
<evidence type="ECO:0000313" key="13">
    <source>
        <dbReference type="Proteomes" id="UP000480266"/>
    </source>
</evidence>
<dbReference type="EMBL" id="JAAMRR010000644">
    <property type="protein sequence ID" value="NGX95968.1"/>
    <property type="molecule type" value="Genomic_DNA"/>
</dbReference>
<feature type="domain" description="Multidrug resistance protein MdtA-like barrel-sandwich hybrid" evidence="9">
    <location>
        <begin position="73"/>
        <end position="213"/>
    </location>
</feature>
<dbReference type="Gene3D" id="2.40.50.100">
    <property type="match status" value="1"/>
</dbReference>
<evidence type="ECO:0000259" key="8">
    <source>
        <dbReference type="Pfam" id="PF25876"/>
    </source>
</evidence>
<keyword evidence="3" id="KW-0813">Transport</keyword>
<evidence type="ECO:0000259" key="10">
    <source>
        <dbReference type="Pfam" id="PF25944"/>
    </source>
</evidence>
<dbReference type="InterPro" id="IPR058627">
    <property type="entry name" value="MdtA-like_C"/>
</dbReference>
<dbReference type="InterPro" id="IPR058626">
    <property type="entry name" value="MdtA-like_b-barrel"/>
</dbReference>
<name>A0A7C9VE36_9BRAD</name>
<evidence type="ECO:0000256" key="6">
    <source>
        <dbReference type="ARBA" id="ARBA00023136"/>
    </source>
</evidence>
<dbReference type="NCBIfam" id="TIGR01730">
    <property type="entry name" value="RND_mfp"/>
    <property type="match status" value="1"/>
</dbReference>
<accession>A0A7C9VE36</accession>
<keyword evidence="7" id="KW-0175">Coiled coil</keyword>
<dbReference type="Pfam" id="PF25917">
    <property type="entry name" value="BSH_RND"/>
    <property type="match status" value="1"/>
</dbReference>
<dbReference type="InterPro" id="IPR006143">
    <property type="entry name" value="RND_pump_MFP"/>
</dbReference>
<dbReference type="GO" id="GO:0015562">
    <property type="term" value="F:efflux transmembrane transporter activity"/>
    <property type="evidence" value="ECO:0007669"/>
    <property type="project" value="TreeGrafter"/>
</dbReference>
<feature type="domain" description="Multidrug resistance protein MdtA-like C-terminal permuted SH3" evidence="11">
    <location>
        <begin position="302"/>
        <end position="359"/>
    </location>
</feature>
<dbReference type="Pfam" id="PF25876">
    <property type="entry name" value="HH_MFP_RND"/>
    <property type="match status" value="1"/>
</dbReference>
<dbReference type="Gene3D" id="1.10.287.470">
    <property type="entry name" value="Helix hairpin bin"/>
    <property type="match status" value="1"/>
</dbReference>
<dbReference type="AlphaFoldDB" id="A0A7C9VE36"/>
<feature type="coiled-coil region" evidence="7">
    <location>
        <begin position="112"/>
        <end position="139"/>
    </location>
</feature>
<feature type="domain" description="Multidrug resistance protein MdtA-like beta-barrel" evidence="10">
    <location>
        <begin position="218"/>
        <end position="298"/>
    </location>
</feature>
<evidence type="ECO:0000313" key="12">
    <source>
        <dbReference type="EMBL" id="NGX95968.1"/>
    </source>
</evidence>
<sequence length="378" mass="39933">MNGNFFKRRTLLIAGILIAAVALYATRSMWTSGATTAQAPPRQAVSVEVAKAEKKPVPLDVDSIGAVTPISSVALKSRVETTIVGVHFEDGARVKEGDLLFTLDSRQIDAQIAQAEGNLARSQSQLVAAERDMRRFNELIGKGATTQVNVDNAKTAADTATATIQADQAILDNLKVQKSYTKIMAPISGRISAASVKVGNFVRPADTSPLATINQMAPVYVTFAIPQRVLSDLRDAMKDGQSSVTATIPGNGKSETGTIAMVENTVDPTTGMVTVRGMMGNESELLWPGILVNTKLTVRTENAVIVPSVGVQRSQTGNFVFVVRDGKAQVQSVTISRTFQGFSVVDSGLEGGEDIVVDGQLLLSNGTSVAARSRKAGA</sequence>
<evidence type="ECO:0000256" key="5">
    <source>
        <dbReference type="ARBA" id="ARBA00022519"/>
    </source>
</evidence>
<dbReference type="InterPro" id="IPR058624">
    <property type="entry name" value="MdtA-like_HH"/>
</dbReference>
<evidence type="ECO:0000256" key="3">
    <source>
        <dbReference type="ARBA" id="ARBA00022448"/>
    </source>
</evidence>